<dbReference type="SUPFAM" id="SSF55681">
    <property type="entry name" value="Class II aaRS and biotin synthetases"/>
    <property type="match status" value="1"/>
</dbReference>
<dbReference type="HAMAP" id="MF_00036_B">
    <property type="entry name" value="Ala_tRNA_synth_B"/>
    <property type="match status" value="1"/>
</dbReference>
<dbReference type="AlphaFoldDB" id="A0A4Y8PC24"/>
<dbReference type="EC" id="6.1.1.7" evidence="11"/>
<dbReference type="GO" id="GO:0002161">
    <property type="term" value="F:aminoacyl-tRNA deacylase activity"/>
    <property type="evidence" value="ECO:0007669"/>
    <property type="project" value="TreeGrafter"/>
</dbReference>
<dbReference type="InterPro" id="IPR018165">
    <property type="entry name" value="Ala-tRNA-synth_IIc_core"/>
</dbReference>
<evidence type="ECO:0000256" key="12">
    <source>
        <dbReference type="SAM" id="Coils"/>
    </source>
</evidence>
<evidence type="ECO:0000256" key="3">
    <source>
        <dbReference type="ARBA" id="ARBA00022598"/>
    </source>
</evidence>
<comment type="similarity">
    <text evidence="1 11">Belongs to the class-II aminoacyl-tRNA synthetase family.</text>
</comment>
<keyword evidence="12" id="KW-0175">Coiled coil</keyword>
<comment type="caution">
    <text evidence="14">The sequence shown here is derived from an EMBL/GenBank/DDBJ whole genome shotgun (WGS) entry which is preliminary data.</text>
</comment>
<keyword evidence="6 11" id="KW-0862">Zinc</keyword>
<dbReference type="SUPFAM" id="SSF101353">
    <property type="entry name" value="Putative anticodon-binding domain of alanyl-tRNA synthetase (AlaRS)"/>
    <property type="match status" value="1"/>
</dbReference>
<dbReference type="SMART" id="SM00863">
    <property type="entry name" value="tRNA_SAD"/>
    <property type="match status" value="1"/>
</dbReference>
<evidence type="ECO:0000256" key="9">
    <source>
        <dbReference type="ARBA" id="ARBA00022917"/>
    </source>
</evidence>
<feature type="domain" description="Alanyl-transfer RNA synthetases family profile" evidence="13">
    <location>
        <begin position="2"/>
        <end position="723"/>
    </location>
</feature>
<name>A0A4Y8PC24_9BACT</name>
<dbReference type="InterPro" id="IPR018163">
    <property type="entry name" value="Thr/Ala-tRNA-synth_IIc_edit"/>
</dbReference>
<proteinExistence type="inferred from homology"/>
<dbReference type="PROSITE" id="PS50860">
    <property type="entry name" value="AA_TRNA_LIGASE_II_ALA"/>
    <property type="match status" value="1"/>
</dbReference>
<dbReference type="Gene3D" id="3.10.310.40">
    <property type="match status" value="1"/>
</dbReference>
<feature type="coiled-coil region" evidence="12">
    <location>
        <begin position="764"/>
        <end position="804"/>
    </location>
</feature>
<evidence type="ECO:0000256" key="1">
    <source>
        <dbReference type="ARBA" id="ARBA00008226"/>
    </source>
</evidence>
<dbReference type="InterPro" id="IPR009000">
    <property type="entry name" value="Transl_B-barrel_sf"/>
</dbReference>
<comment type="function">
    <text evidence="11">Catalyzes the attachment of alanine to tRNA(Ala) in a two-step reaction: alanine is first activated by ATP to form Ala-AMP and then transferred to the acceptor end of tRNA(Ala). Also edits incorrectly charged Ser-tRNA(Ala) and Gly-tRNA(Ala) via its editing domain.</text>
</comment>
<dbReference type="SUPFAM" id="SSF50447">
    <property type="entry name" value="Translation proteins"/>
    <property type="match status" value="1"/>
</dbReference>
<dbReference type="GO" id="GO:0005524">
    <property type="term" value="F:ATP binding"/>
    <property type="evidence" value="ECO:0007669"/>
    <property type="project" value="UniProtKB-UniRule"/>
</dbReference>
<feature type="binding site" evidence="11">
    <location>
        <position position="577"/>
    </location>
    <ligand>
        <name>Zn(2+)</name>
        <dbReference type="ChEBI" id="CHEBI:29105"/>
    </ligand>
</feature>
<keyword evidence="15" id="KW-1185">Reference proteome</keyword>
<feature type="binding site" evidence="11">
    <location>
        <position position="581"/>
    </location>
    <ligand>
        <name>Zn(2+)</name>
        <dbReference type="ChEBI" id="CHEBI:29105"/>
    </ligand>
</feature>
<keyword evidence="9 11" id="KW-0648">Protein biosynthesis</keyword>
<dbReference type="PRINTS" id="PR00980">
    <property type="entry name" value="TRNASYNTHALA"/>
</dbReference>
<dbReference type="Pfam" id="PF01411">
    <property type="entry name" value="tRNA-synt_2c"/>
    <property type="match status" value="1"/>
</dbReference>
<keyword evidence="10 11" id="KW-0030">Aminoacyl-tRNA synthetase</keyword>
<keyword evidence="5 11" id="KW-0547">Nucleotide-binding</keyword>
<keyword evidence="11" id="KW-0963">Cytoplasm</keyword>
<dbReference type="Gene3D" id="3.30.930.10">
    <property type="entry name" value="Bira Bifunctional Protein, Domain 2"/>
    <property type="match status" value="1"/>
</dbReference>
<dbReference type="GO" id="GO:0004813">
    <property type="term" value="F:alanine-tRNA ligase activity"/>
    <property type="evidence" value="ECO:0007669"/>
    <property type="project" value="UniProtKB-UniRule"/>
</dbReference>
<reference evidence="14 15" key="1">
    <citation type="submission" date="2016-05" db="EMBL/GenBank/DDBJ databases">
        <title>Diversity and Homogeneity among Thermoacidophilic Verrucomicrobia Methanotrophs Linked with Geographical Origin.</title>
        <authorList>
            <person name="Erikstad H.-A."/>
            <person name="Smestad N.B."/>
            <person name="Ceballos R.M."/>
            <person name="Birkeland N.-K."/>
        </authorList>
    </citation>
    <scope>NUCLEOTIDE SEQUENCE [LARGE SCALE GENOMIC DNA]</scope>
    <source>
        <strain evidence="14 15">Phi</strain>
    </source>
</reference>
<dbReference type="OrthoDB" id="9803884at2"/>
<feature type="binding site" evidence="11">
    <location>
        <position position="684"/>
    </location>
    <ligand>
        <name>Zn(2+)</name>
        <dbReference type="ChEBI" id="CHEBI:29105"/>
    </ligand>
</feature>
<evidence type="ECO:0000259" key="13">
    <source>
        <dbReference type="PROSITE" id="PS50860"/>
    </source>
</evidence>
<comment type="subcellular location">
    <subcellularLocation>
        <location evidence="11">Cytoplasm</location>
    </subcellularLocation>
</comment>
<evidence type="ECO:0000256" key="2">
    <source>
        <dbReference type="ARBA" id="ARBA00022555"/>
    </source>
</evidence>
<dbReference type="SUPFAM" id="SSF55186">
    <property type="entry name" value="ThrRS/AlaRS common domain"/>
    <property type="match status" value="1"/>
</dbReference>
<dbReference type="Gene3D" id="3.30.54.20">
    <property type="match status" value="1"/>
</dbReference>
<dbReference type="CDD" id="cd00673">
    <property type="entry name" value="AlaRS_core"/>
    <property type="match status" value="1"/>
</dbReference>
<dbReference type="FunFam" id="3.30.980.10:FF:000004">
    <property type="entry name" value="Alanine--tRNA ligase, cytoplasmic"/>
    <property type="match status" value="1"/>
</dbReference>
<evidence type="ECO:0000256" key="6">
    <source>
        <dbReference type="ARBA" id="ARBA00022833"/>
    </source>
</evidence>
<comment type="catalytic activity">
    <reaction evidence="11">
        <text>tRNA(Ala) + L-alanine + ATP = L-alanyl-tRNA(Ala) + AMP + diphosphate</text>
        <dbReference type="Rhea" id="RHEA:12540"/>
        <dbReference type="Rhea" id="RHEA-COMP:9657"/>
        <dbReference type="Rhea" id="RHEA-COMP:9923"/>
        <dbReference type="ChEBI" id="CHEBI:30616"/>
        <dbReference type="ChEBI" id="CHEBI:33019"/>
        <dbReference type="ChEBI" id="CHEBI:57972"/>
        <dbReference type="ChEBI" id="CHEBI:78442"/>
        <dbReference type="ChEBI" id="CHEBI:78497"/>
        <dbReference type="ChEBI" id="CHEBI:456215"/>
        <dbReference type="EC" id="6.1.1.7"/>
    </reaction>
</comment>
<dbReference type="InterPro" id="IPR018162">
    <property type="entry name" value="Ala-tRNA-ligase_IIc_anticod-bd"/>
</dbReference>
<accession>A0A4Y8PC24</accession>
<organism evidence="14 15">
    <name type="scientific">Methylacidiphilum caldifontis</name>
    <dbReference type="NCBI Taxonomy" id="2795386"/>
    <lineage>
        <taxon>Bacteria</taxon>
        <taxon>Pseudomonadati</taxon>
        <taxon>Verrucomicrobiota</taxon>
        <taxon>Methylacidiphilae</taxon>
        <taxon>Methylacidiphilales</taxon>
        <taxon>Methylacidiphilaceae</taxon>
        <taxon>Methylacidiphilum (ex Ratnadevi et al. 2023)</taxon>
    </lineage>
</organism>
<dbReference type="PANTHER" id="PTHR11777">
    <property type="entry name" value="ALANYL-TRNA SYNTHETASE"/>
    <property type="match status" value="1"/>
</dbReference>
<dbReference type="InterPro" id="IPR050058">
    <property type="entry name" value="Ala-tRNA_ligase"/>
</dbReference>
<keyword evidence="4 11" id="KW-0479">Metal-binding</keyword>
<dbReference type="FunFam" id="3.30.930.10:FF:000011">
    <property type="entry name" value="Alanine--tRNA ligase, cytoplasmic"/>
    <property type="match status" value="1"/>
</dbReference>
<dbReference type="InterPro" id="IPR045864">
    <property type="entry name" value="aa-tRNA-synth_II/BPL/LPL"/>
</dbReference>
<dbReference type="InterPro" id="IPR012947">
    <property type="entry name" value="tRNA_SAD"/>
</dbReference>
<gene>
    <name evidence="11" type="primary">alaS</name>
    <name evidence="14" type="ORF">A7Q10_07730</name>
</gene>
<evidence type="ECO:0000313" key="14">
    <source>
        <dbReference type="EMBL" id="TFE68764.1"/>
    </source>
</evidence>
<dbReference type="GO" id="GO:0005829">
    <property type="term" value="C:cytosol"/>
    <property type="evidence" value="ECO:0007669"/>
    <property type="project" value="TreeGrafter"/>
</dbReference>
<keyword evidence="3 11" id="KW-0436">Ligase</keyword>
<protein>
    <recommendedName>
        <fullName evidence="11">Alanine--tRNA ligase</fullName>
        <ecNumber evidence="11">6.1.1.7</ecNumber>
    </recommendedName>
    <alternativeName>
        <fullName evidence="11">Alanyl-tRNA synthetase</fullName>
        <shortName evidence="11">AlaRS</shortName>
    </alternativeName>
</protein>
<dbReference type="GO" id="GO:0000049">
    <property type="term" value="F:tRNA binding"/>
    <property type="evidence" value="ECO:0007669"/>
    <property type="project" value="UniProtKB-KW"/>
</dbReference>
<dbReference type="Pfam" id="PF07973">
    <property type="entry name" value="tRNA_SAD"/>
    <property type="match status" value="1"/>
</dbReference>
<keyword evidence="7 11" id="KW-0067">ATP-binding</keyword>
<dbReference type="Gene3D" id="2.40.30.130">
    <property type="match status" value="1"/>
</dbReference>
<evidence type="ECO:0000256" key="8">
    <source>
        <dbReference type="ARBA" id="ARBA00022884"/>
    </source>
</evidence>
<keyword evidence="8 11" id="KW-0694">RNA-binding</keyword>
<dbReference type="InterPro" id="IPR018164">
    <property type="entry name" value="Ala-tRNA-synth_IIc_N"/>
</dbReference>
<dbReference type="GO" id="GO:0006419">
    <property type="term" value="P:alanyl-tRNA aminoacylation"/>
    <property type="evidence" value="ECO:0007669"/>
    <property type="project" value="UniProtKB-UniRule"/>
</dbReference>
<dbReference type="InterPro" id="IPR023033">
    <property type="entry name" value="Ala_tRNA_ligase_euk/bac"/>
</dbReference>
<dbReference type="EMBL" id="LXQC01000137">
    <property type="protein sequence ID" value="TFE68764.1"/>
    <property type="molecule type" value="Genomic_DNA"/>
</dbReference>
<comment type="cofactor">
    <cofactor evidence="11">
        <name>Zn(2+)</name>
        <dbReference type="ChEBI" id="CHEBI:29105"/>
    </cofactor>
    <text evidence="11">Binds 1 zinc ion per subunit.</text>
</comment>
<dbReference type="NCBIfam" id="TIGR00344">
    <property type="entry name" value="alaS"/>
    <property type="match status" value="1"/>
</dbReference>
<evidence type="ECO:0000256" key="11">
    <source>
        <dbReference type="HAMAP-Rule" id="MF_00036"/>
    </source>
</evidence>
<dbReference type="Proteomes" id="UP000297713">
    <property type="component" value="Unassembled WGS sequence"/>
</dbReference>
<evidence type="ECO:0000256" key="5">
    <source>
        <dbReference type="ARBA" id="ARBA00022741"/>
    </source>
</evidence>
<dbReference type="PANTHER" id="PTHR11777:SF9">
    <property type="entry name" value="ALANINE--TRNA LIGASE, CYTOPLASMIC"/>
    <property type="match status" value="1"/>
</dbReference>
<sequence>MMKSSEIRKSFLEFFKERGHTILPSASLVPQSPNLLFTNAGMNPFVPFFLGKQKCPYVPPRIADSQKCLRAGGKHNDLEEVGYDGYHHTFFEMLGNWSFNDYFKEEAIYWSWELLTERWGFPKERIYATVYKPAPGEPAEFDEESYRIWFQLFQEARLNPLEHIHFGTKKDNFWMMGETGPCGPCSEIHVDLTVEGNSEGKLINKNSPLCIEIWNLVFIQFNANEDGSLSLLPSRHVDTGMGLERVCAIIQGTSSFQQFHTPISDYDTDLFIPLIQKLQDISKTTYTGTFPSSSKEISNSQLQKDIAFRVIVDHLRAITFAIADGILPSNLGRGHVLRRLLRRATRFGQVLGVNPPFIFEMVDPLVKIMGHHYPELIDKQNLVEEVISAEEELFARTLAHGLALFEEIKQKMIAEKRKEVLGKEAFVLYDTYGFPVDLTQLLAKEQGFSVDTKDFEKLMEEQRQRSIVAHEEDIVSLTRTSEFVGYEELEAEAEVVVLLSANRAIFDRTPFYAEMGGQVGDKGYVVFDQKKIEVVDTIKSASGAHIHRLAFTDDLKPGSRVYLQVDKERRHSIAAHHTATHLLHWALRKVLGPETVQRGSYVGPDRLRFDFTHSGPLTPEELEKIEKLVNEKIELNDPVTTEEENYEVVKNNPEILQLFGEKYGQRVRVVSVGNYSKELCGGTHAQSTGEIGYFKILNECGVSAGVRRIEAACGKALLNFLQAQAIEQDKRWQILHSKDPTLRKLPKFVESLDFDTLIEIFNRRNEELNLIEKEIKERQKAKAKKQEEELRREARQQVTEVLSRVEKIGSLPVLFLDCGSKPQSYLSLLWNELSKRVEVVAILACSQEEKIHLFIGVGLSLTEKIQAHLLLSKTIGPLEGKGGGSKTLAQGGLKNTIGIRVVFEKAQKAIRECLGEPIGSI</sequence>
<dbReference type="InterPro" id="IPR002318">
    <property type="entry name" value="Ala-tRNA-lgiase_IIc"/>
</dbReference>
<feature type="binding site" evidence="11">
    <location>
        <position position="680"/>
    </location>
    <ligand>
        <name>Zn(2+)</name>
        <dbReference type="ChEBI" id="CHEBI:29105"/>
    </ligand>
</feature>
<keyword evidence="2 11" id="KW-0820">tRNA-binding</keyword>
<evidence type="ECO:0000256" key="7">
    <source>
        <dbReference type="ARBA" id="ARBA00022840"/>
    </source>
</evidence>
<evidence type="ECO:0000256" key="4">
    <source>
        <dbReference type="ARBA" id="ARBA00022723"/>
    </source>
</evidence>
<dbReference type="Gene3D" id="3.30.980.10">
    <property type="entry name" value="Threonyl-trna Synthetase, Chain A, domain 2"/>
    <property type="match status" value="1"/>
</dbReference>
<comment type="domain">
    <text evidence="11">Consists of three domains; the N-terminal catalytic domain, the editing domain and the C-terminal C-Ala domain. The editing domain removes incorrectly charged amino acids, while the C-Ala domain, along with tRNA(Ala), serves as a bridge to cooperatively bring together the editing and aminoacylation centers thus stimulating deacylation of misacylated tRNAs.</text>
</comment>
<evidence type="ECO:0000313" key="15">
    <source>
        <dbReference type="Proteomes" id="UP000297713"/>
    </source>
</evidence>
<evidence type="ECO:0000256" key="10">
    <source>
        <dbReference type="ARBA" id="ARBA00023146"/>
    </source>
</evidence>
<dbReference type="GO" id="GO:0008270">
    <property type="term" value="F:zinc ion binding"/>
    <property type="evidence" value="ECO:0007669"/>
    <property type="project" value="UniProtKB-UniRule"/>
</dbReference>